<comment type="caution">
    <text evidence="4">The sequence shown here is derived from an EMBL/GenBank/DDBJ whole genome shotgun (WGS) entry which is preliminary data.</text>
</comment>
<proteinExistence type="predicted"/>
<dbReference type="RefSeq" id="WP_379088346.1">
    <property type="nucleotide sequence ID" value="NZ_JBHTJO010000001.1"/>
</dbReference>
<keyword evidence="5" id="KW-1185">Reference proteome</keyword>
<keyword evidence="2" id="KW-1133">Transmembrane helix</keyword>
<protein>
    <submittedName>
        <fullName evidence="4">YqjD family protein</fullName>
    </submittedName>
</protein>
<accession>A0ABW3J9U4</accession>
<evidence type="ECO:0000259" key="3">
    <source>
        <dbReference type="Pfam" id="PF19029"/>
    </source>
</evidence>
<keyword evidence="2" id="KW-0472">Membrane</keyword>
<feature type="compositionally biased region" description="Low complexity" evidence="1">
    <location>
        <begin position="11"/>
        <end position="20"/>
    </location>
</feature>
<evidence type="ECO:0000256" key="1">
    <source>
        <dbReference type="SAM" id="MobiDB-lite"/>
    </source>
</evidence>
<reference evidence="5" key="1">
    <citation type="journal article" date="2019" name="Int. J. Syst. Evol. Microbiol.">
        <title>The Global Catalogue of Microorganisms (GCM) 10K type strain sequencing project: providing services to taxonomists for standard genome sequencing and annotation.</title>
        <authorList>
            <consortium name="The Broad Institute Genomics Platform"/>
            <consortium name="The Broad Institute Genome Sequencing Center for Infectious Disease"/>
            <person name="Wu L."/>
            <person name="Ma J."/>
        </authorList>
    </citation>
    <scope>NUCLEOTIDE SEQUENCE [LARGE SCALE GENOMIC DNA]</scope>
    <source>
        <strain evidence="5">CCUG 61697</strain>
    </source>
</reference>
<organism evidence="4 5">
    <name type="scientific">Methyloligella solikamskensis</name>
    <dbReference type="NCBI Taxonomy" id="1177756"/>
    <lineage>
        <taxon>Bacteria</taxon>
        <taxon>Pseudomonadati</taxon>
        <taxon>Pseudomonadota</taxon>
        <taxon>Alphaproteobacteria</taxon>
        <taxon>Hyphomicrobiales</taxon>
        <taxon>Hyphomicrobiaceae</taxon>
        <taxon>Methyloligella</taxon>
    </lineage>
</organism>
<sequence>MSTDDLRSGAKKTATSAGATQAEAESVADHVASLREEIDGLRHSITDIANRQMGRAQDKAMEKAYEAEDAIRKNPLQAVAIAAGLGFLFGVFTRR</sequence>
<evidence type="ECO:0000313" key="5">
    <source>
        <dbReference type="Proteomes" id="UP001597102"/>
    </source>
</evidence>
<evidence type="ECO:0000256" key="2">
    <source>
        <dbReference type="SAM" id="Phobius"/>
    </source>
</evidence>
<dbReference type="EMBL" id="JBHTJO010000001">
    <property type="protein sequence ID" value="MFD0987058.1"/>
    <property type="molecule type" value="Genomic_DNA"/>
</dbReference>
<dbReference type="Proteomes" id="UP001597102">
    <property type="component" value="Unassembled WGS sequence"/>
</dbReference>
<feature type="domain" description="DUF883" evidence="3">
    <location>
        <begin position="67"/>
        <end position="91"/>
    </location>
</feature>
<dbReference type="Pfam" id="PF19029">
    <property type="entry name" value="DUF883_C"/>
    <property type="match status" value="1"/>
</dbReference>
<dbReference type="InterPro" id="IPR043605">
    <property type="entry name" value="DUF883_C"/>
</dbReference>
<gene>
    <name evidence="4" type="ORF">ACFQ2F_08090</name>
</gene>
<feature type="transmembrane region" description="Helical" evidence="2">
    <location>
        <begin position="75"/>
        <end position="93"/>
    </location>
</feature>
<feature type="region of interest" description="Disordered" evidence="1">
    <location>
        <begin position="1"/>
        <end position="28"/>
    </location>
</feature>
<evidence type="ECO:0000313" key="4">
    <source>
        <dbReference type="EMBL" id="MFD0987058.1"/>
    </source>
</evidence>
<keyword evidence="2" id="KW-0812">Transmembrane</keyword>
<name>A0ABW3J9U4_9HYPH</name>